<keyword evidence="3" id="KW-0862">Zinc</keyword>
<keyword evidence="1" id="KW-0479">Metal-binding</keyword>
<name>A0A6C0BQH5_9ZZZZ</name>
<proteinExistence type="predicted"/>
<evidence type="ECO:0000313" key="5">
    <source>
        <dbReference type="EMBL" id="QHS93859.1"/>
    </source>
</evidence>
<evidence type="ECO:0000256" key="3">
    <source>
        <dbReference type="ARBA" id="ARBA00022833"/>
    </source>
</evidence>
<feature type="domain" description="MYND-type" evidence="4">
    <location>
        <begin position="149"/>
        <end position="186"/>
    </location>
</feature>
<sequence length="201" mass="23646">MQHLRQLIAQCGELPSNYLDLDGPLKAPPLAEFDNVRHMLEGFKRLQLSQLFNEKTDETFGHMVPVMHWGTGKEHTYQLLDDVLDMDTSFVARLIFPFLCDGDYGYFPERHGFILHVTPRRRVLQCWDMIRIRERLAQAALDLCQLTLCVKCLSQAQRRCARCKKFYYCNEKCQSVHWIFLHKEECLHYEPTPKLKSSPNN</sequence>
<organism evidence="5">
    <name type="scientific">viral metagenome</name>
    <dbReference type="NCBI Taxonomy" id="1070528"/>
    <lineage>
        <taxon>unclassified sequences</taxon>
        <taxon>metagenomes</taxon>
        <taxon>organismal metagenomes</taxon>
    </lineage>
</organism>
<dbReference type="Pfam" id="PF01753">
    <property type="entry name" value="zf-MYND"/>
    <property type="match status" value="1"/>
</dbReference>
<dbReference type="AlphaFoldDB" id="A0A6C0BQH5"/>
<accession>A0A6C0BQH5</accession>
<dbReference type="PROSITE" id="PS50865">
    <property type="entry name" value="ZF_MYND_2"/>
    <property type="match status" value="1"/>
</dbReference>
<dbReference type="InterPro" id="IPR002893">
    <property type="entry name" value="Znf_MYND"/>
</dbReference>
<reference evidence="5" key="1">
    <citation type="journal article" date="2020" name="Nature">
        <title>Giant virus diversity and host interactions through global metagenomics.</title>
        <authorList>
            <person name="Schulz F."/>
            <person name="Roux S."/>
            <person name="Paez-Espino D."/>
            <person name="Jungbluth S."/>
            <person name="Walsh D.A."/>
            <person name="Denef V.J."/>
            <person name="McMahon K.D."/>
            <person name="Konstantinidis K.T."/>
            <person name="Eloe-Fadrosh E.A."/>
            <person name="Kyrpides N.C."/>
            <person name="Woyke T."/>
        </authorList>
    </citation>
    <scope>NUCLEOTIDE SEQUENCE</scope>
    <source>
        <strain evidence="5">GVMAG-M-3300018080-19</strain>
    </source>
</reference>
<evidence type="ECO:0000256" key="2">
    <source>
        <dbReference type="ARBA" id="ARBA00022771"/>
    </source>
</evidence>
<dbReference type="EMBL" id="MN739210">
    <property type="protein sequence ID" value="QHS93859.1"/>
    <property type="molecule type" value="Genomic_DNA"/>
</dbReference>
<dbReference type="GO" id="GO:0008270">
    <property type="term" value="F:zinc ion binding"/>
    <property type="evidence" value="ECO:0007669"/>
    <property type="project" value="UniProtKB-KW"/>
</dbReference>
<dbReference type="Gene3D" id="6.10.140.2220">
    <property type="match status" value="1"/>
</dbReference>
<evidence type="ECO:0000259" key="4">
    <source>
        <dbReference type="PROSITE" id="PS50865"/>
    </source>
</evidence>
<evidence type="ECO:0000256" key="1">
    <source>
        <dbReference type="ARBA" id="ARBA00022723"/>
    </source>
</evidence>
<dbReference type="SUPFAM" id="SSF144232">
    <property type="entry name" value="HIT/MYND zinc finger-like"/>
    <property type="match status" value="1"/>
</dbReference>
<protein>
    <recommendedName>
        <fullName evidence="4">MYND-type domain-containing protein</fullName>
    </recommendedName>
</protein>
<keyword evidence="2" id="KW-0863">Zinc-finger</keyword>